<dbReference type="InterPro" id="IPR030928">
    <property type="entry name" value="MYXAN_cmx8"/>
</dbReference>
<evidence type="ECO:0000259" key="1">
    <source>
        <dbReference type="Pfam" id="PF24121"/>
    </source>
</evidence>
<accession>A0A518B278</accession>
<proteinExistence type="predicted"/>
<dbReference type="RefSeq" id="WP_419193437.1">
    <property type="nucleotide sequence ID" value="NZ_CP036279.1"/>
</dbReference>
<keyword evidence="4" id="KW-1185">Reference proteome</keyword>
<feature type="domain" description="Type I-B CRISPR Cas8b C-terminal" evidence="2">
    <location>
        <begin position="323"/>
        <end position="554"/>
    </location>
</feature>
<evidence type="ECO:0000313" key="3">
    <source>
        <dbReference type="EMBL" id="QDU61036.1"/>
    </source>
</evidence>
<dbReference type="EMBL" id="CP036279">
    <property type="protein sequence ID" value="QDU61036.1"/>
    <property type="molecule type" value="Genomic_DNA"/>
</dbReference>
<dbReference type="AlphaFoldDB" id="A0A518B278"/>
<dbReference type="InterPro" id="IPR056201">
    <property type="entry name" value="Cas8b_N"/>
</dbReference>
<feature type="domain" description="Type I-B CRISPR Cas8b N-terminal" evidence="1">
    <location>
        <begin position="54"/>
        <end position="318"/>
    </location>
</feature>
<organism evidence="3 4">
    <name type="scientific">Kolteria novifilia</name>
    <dbReference type="NCBI Taxonomy" id="2527975"/>
    <lineage>
        <taxon>Bacteria</taxon>
        <taxon>Pseudomonadati</taxon>
        <taxon>Planctomycetota</taxon>
        <taxon>Planctomycetia</taxon>
        <taxon>Kolteriales</taxon>
        <taxon>Kolteriaceae</taxon>
        <taxon>Kolteria</taxon>
    </lineage>
</organism>
<name>A0A518B278_9BACT</name>
<sequence length="566" mass="64736">MPKLKDPESIDLHYYLHDLPTAQHKAGLAGLVLAIRSLEERSAKEPEIIRPESVPSIQHLDNNSLSVQFTERSIRGLFDDLYDASWEKTSSPQKRPKTAPIDVIERSEESSVGPGQIKQVKLYVYEDVRPRGTILEPLLPEGWLELWRDMIWQIPREKATTRKPYEQRANGQPCGEGLQTWKGVVKFDKALKKNEFATGPVAGSLLLGAQASNAEGVPFVGRLDQNLLLHFWSLVVMISIPRQIDHDGKMTQVGFVIAIPEVSRLERFCNKLARVFHSLGEKQPDHRRPTRAFIDVPAQGALQFVDSVSAMKSAQEEEGSWTVNAVDFCHFEKKGHNLKLLSSGRVFPDQQLLEDYRDIVGRPNASKSYQNPLFRAALMLALFERKPWWSELANLFTRRDWRFFVSAADTKSDAPAIARLRWFWLDMTNKFRNEEEKRTNMPPDEATNSTQRLPEIVKRLVATYVWARAKERSKDDPKKLATEREHVAQSLFLEFRSRRDQEFVDHFAGTFFAVGQWFERSSNDFEVLSTCLIDRNADRRADLKTLTLAALSAASYTPKEQNGDQS</sequence>
<dbReference type="InterPro" id="IPR056202">
    <property type="entry name" value="Cas8b_C"/>
</dbReference>
<dbReference type="Pfam" id="PF24122">
    <property type="entry name" value="Cas8b_C"/>
    <property type="match status" value="1"/>
</dbReference>
<dbReference type="NCBIfam" id="TIGR04413">
    <property type="entry name" value="MYXAN_cmx8"/>
    <property type="match status" value="1"/>
</dbReference>
<evidence type="ECO:0000313" key="4">
    <source>
        <dbReference type="Proteomes" id="UP000317093"/>
    </source>
</evidence>
<protein>
    <submittedName>
        <fullName evidence="3">Uncharacterized protein</fullName>
    </submittedName>
</protein>
<dbReference type="Proteomes" id="UP000317093">
    <property type="component" value="Chromosome"/>
</dbReference>
<evidence type="ECO:0000259" key="2">
    <source>
        <dbReference type="Pfam" id="PF24122"/>
    </source>
</evidence>
<reference evidence="3 4" key="1">
    <citation type="submission" date="2019-02" db="EMBL/GenBank/DDBJ databases">
        <title>Deep-cultivation of Planctomycetes and their phenomic and genomic characterization uncovers novel biology.</title>
        <authorList>
            <person name="Wiegand S."/>
            <person name="Jogler M."/>
            <person name="Boedeker C."/>
            <person name="Pinto D."/>
            <person name="Vollmers J."/>
            <person name="Rivas-Marin E."/>
            <person name="Kohn T."/>
            <person name="Peeters S.H."/>
            <person name="Heuer A."/>
            <person name="Rast P."/>
            <person name="Oberbeckmann S."/>
            <person name="Bunk B."/>
            <person name="Jeske O."/>
            <person name="Meyerdierks A."/>
            <person name="Storesund J.E."/>
            <person name="Kallscheuer N."/>
            <person name="Luecker S."/>
            <person name="Lage O.M."/>
            <person name="Pohl T."/>
            <person name="Merkel B.J."/>
            <person name="Hornburger P."/>
            <person name="Mueller R.-W."/>
            <person name="Bruemmer F."/>
            <person name="Labrenz M."/>
            <person name="Spormann A.M."/>
            <person name="Op den Camp H."/>
            <person name="Overmann J."/>
            <person name="Amann R."/>
            <person name="Jetten M.S.M."/>
            <person name="Mascher T."/>
            <person name="Medema M.H."/>
            <person name="Devos D.P."/>
            <person name="Kaster A.-K."/>
            <person name="Ovreas L."/>
            <person name="Rohde M."/>
            <person name="Galperin M.Y."/>
            <person name="Jogler C."/>
        </authorList>
    </citation>
    <scope>NUCLEOTIDE SEQUENCE [LARGE SCALE GENOMIC DNA]</scope>
    <source>
        <strain evidence="3 4">Pan216</strain>
    </source>
</reference>
<dbReference type="KEGG" id="knv:Pan216_18890"/>
<dbReference type="Pfam" id="PF24121">
    <property type="entry name" value="Cas8b_N"/>
    <property type="match status" value="1"/>
</dbReference>
<gene>
    <name evidence="3" type="ORF">Pan216_18890</name>
</gene>